<dbReference type="InterPro" id="IPR001806">
    <property type="entry name" value="Small_GTPase"/>
</dbReference>
<dbReference type="InterPro" id="IPR027417">
    <property type="entry name" value="P-loop_NTPase"/>
</dbReference>
<dbReference type="Proteomes" id="UP000515163">
    <property type="component" value="Unplaced"/>
</dbReference>
<dbReference type="RefSeq" id="XP_031562887.1">
    <property type="nucleotide sequence ID" value="XM_031707027.1"/>
</dbReference>
<protein>
    <submittedName>
        <fullName evidence="11">GTP-binding protein Di-Ras2-like</fullName>
    </submittedName>
</protein>
<evidence type="ECO:0000256" key="2">
    <source>
        <dbReference type="ARBA" id="ARBA00022475"/>
    </source>
</evidence>
<gene>
    <name evidence="11" type="primary">LOC116298530</name>
</gene>
<dbReference type="SMART" id="SM00173">
    <property type="entry name" value="RAS"/>
    <property type="match status" value="1"/>
</dbReference>
<keyword evidence="5" id="KW-0342">GTP-binding</keyword>
<evidence type="ECO:0000256" key="4">
    <source>
        <dbReference type="ARBA" id="ARBA00022741"/>
    </source>
</evidence>
<dbReference type="SUPFAM" id="SSF52540">
    <property type="entry name" value="P-loop containing nucleoside triphosphate hydrolases"/>
    <property type="match status" value="1"/>
</dbReference>
<sequence>MKENNKNIYEIVVFGAAGVGKTSIIRRFYLGEFTNVYNPTVEDCYSRVLNLNGKVIVLNTTDTSGSYQFPAMRQVAINRASGFIMVYSLDNRYSFVELKRLFDEIVESKPNAEVPIILVGNKRDMKNKRQISSEQVVKDITEYIRSKGTRNFKLRQIETSAKDNYNIEAVFKEMIEILTNIPCDKSCTTKPKKVLNWLRKFSCTFGSYTVN</sequence>
<dbReference type="PANTHER" id="PTHR46149:SF7">
    <property type="entry name" value="GTP-BINDING PROTEIN DI-RAS2"/>
    <property type="match status" value="1"/>
</dbReference>
<dbReference type="PROSITE" id="PS51419">
    <property type="entry name" value="RAB"/>
    <property type="match status" value="1"/>
</dbReference>
<evidence type="ECO:0000256" key="5">
    <source>
        <dbReference type="ARBA" id="ARBA00023134"/>
    </source>
</evidence>
<organism evidence="10 11">
    <name type="scientific">Actinia tenebrosa</name>
    <name type="common">Australian red waratah sea anemone</name>
    <dbReference type="NCBI Taxonomy" id="6105"/>
    <lineage>
        <taxon>Eukaryota</taxon>
        <taxon>Metazoa</taxon>
        <taxon>Cnidaria</taxon>
        <taxon>Anthozoa</taxon>
        <taxon>Hexacorallia</taxon>
        <taxon>Actiniaria</taxon>
        <taxon>Actiniidae</taxon>
        <taxon>Actinia</taxon>
    </lineage>
</organism>
<dbReference type="InterPro" id="IPR052236">
    <property type="entry name" value="Small_GTPase_RasD"/>
</dbReference>
<name>A0A6P8IBK5_ACTTE</name>
<dbReference type="NCBIfam" id="TIGR00231">
    <property type="entry name" value="small_GTP"/>
    <property type="match status" value="1"/>
</dbReference>
<dbReference type="PROSITE" id="PS51421">
    <property type="entry name" value="RAS"/>
    <property type="match status" value="1"/>
</dbReference>
<evidence type="ECO:0000256" key="9">
    <source>
        <dbReference type="ARBA" id="ARBA00038061"/>
    </source>
</evidence>
<dbReference type="FunFam" id="3.40.50.300:FF:000475">
    <property type="entry name" value="GTP-binding protein Rhes"/>
    <property type="match status" value="1"/>
</dbReference>
<dbReference type="Gene3D" id="3.40.50.300">
    <property type="entry name" value="P-loop containing nucleotide triphosphate hydrolases"/>
    <property type="match status" value="1"/>
</dbReference>
<evidence type="ECO:0000256" key="3">
    <source>
        <dbReference type="ARBA" id="ARBA00022481"/>
    </source>
</evidence>
<keyword evidence="3" id="KW-0488">Methylation</keyword>
<evidence type="ECO:0000313" key="11">
    <source>
        <dbReference type="RefSeq" id="XP_031562887.1"/>
    </source>
</evidence>
<dbReference type="SMART" id="SM00174">
    <property type="entry name" value="RHO"/>
    <property type="match status" value="1"/>
</dbReference>
<dbReference type="KEGG" id="aten:116298530"/>
<dbReference type="PRINTS" id="PR00449">
    <property type="entry name" value="RASTRNSFRMNG"/>
</dbReference>
<dbReference type="GO" id="GO:0003924">
    <property type="term" value="F:GTPase activity"/>
    <property type="evidence" value="ECO:0007669"/>
    <property type="project" value="InterPro"/>
</dbReference>
<evidence type="ECO:0000256" key="6">
    <source>
        <dbReference type="ARBA" id="ARBA00023136"/>
    </source>
</evidence>
<dbReference type="SMART" id="SM00175">
    <property type="entry name" value="RAB"/>
    <property type="match status" value="1"/>
</dbReference>
<dbReference type="GO" id="GO:0005525">
    <property type="term" value="F:GTP binding"/>
    <property type="evidence" value="ECO:0007669"/>
    <property type="project" value="UniProtKB-KW"/>
</dbReference>
<keyword evidence="2" id="KW-1003">Cell membrane</keyword>
<dbReference type="InterPro" id="IPR005225">
    <property type="entry name" value="Small_GTP-bd"/>
</dbReference>
<dbReference type="PANTHER" id="PTHR46149">
    <property type="entry name" value="MIP08469P"/>
    <property type="match status" value="1"/>
</dbReference>
<evidence type="ECO:0000256" key="7">
    <source>
        <dbReference type="ARBA" id="ARBA00023288"/>
    </source>
</evidence>
<dbReference type="AlphaFoldDB" id="A0A6P8IBK5"/>
<evidence type="ECO:0000256" key="8">
    <source>
        <dbReference type="ARBA" id="ARBA00023289"/>
    </source>
</evidence>
<keyword evidence="10" id="KW-1185">Reference proteome</keyword>
<evidence type="ECO:0000256" key="1">
    <source>
        <dbReference type="ARBA" id="ARBA00004193"/>
    </source>
</evidence>
<dbReference type="PROSITE" id="PS51420">
    <property type="entry name" value="RHO"/>
    <property type="match status" value="1"/>
</dbReference>
<dbReference type="GeneID" id="116298530"/>
<keyword evidence="7" id="KW-0449">Lipoprotein</keyword>
<proteinExistence type="inferred from homology"/>
<accession>A0A6P8IBK5</accession>
<evidence type="ECO:0000313" key="10">
    <source>
        <dbReference type="Proteomes" id="UP000515163"/>
    </source>
</evidence>
<dbReference type="InParanoid" id="A0A6P8IBK5"/>
<dbReference type="OrthoDB" id="265044at2759"/>
<dbReference type="Pfam" id="PF00071">
    <property type="entry name" value="Ras"/>
    <property type="match status" value="1"/>
</dbReference>
<keyword evidence="4" id="KW-0547">Nucleotide-binding</keyword>
<dbReference type="GO" id="GO:0005886">
    <property type="term" value="C:plasma membrane"/>
    <property type="evidence" value="ECO:0007669"/>
    <property type="project" value="UniProtKB-SubCell"/>
</dbReference>
<reference evidence="11" key="1">
    <citation type="submission" date="2025-08" db="UniProtKB">
        <authorList>
            <consortium name="RefSeq"/>
        </authorList>
    </citation>
    <scope>IDENTIFICATION</scope>
    <source>
        <tissue evidence="11">Tentacle</tissue>
    </source>
</reference>
<comment type="subcellular location">
    <subcellularLocation>
        <location evidence="1">Cell membrane</location>
        <topology evidence="1">Lipid-anchor</topology>
    </subcellularLocation>
</comment>
<comment type="similarity">
    <text evidence="9">Belongs to the small GTPase superfamily. RasD family.</text>
</comment>
<keyword evidence="6" id="KW-0472">Membrane</keyword>
<keyword evidence="8" id="KW-0636">Prenylation</keyword>